<sequence length="222" mass="23218">MPGARLVATSGDDAAERSDGFVTTVDTTFVFSKTSTAWVGVQFALPLRADAKVADFRLAFTSVAPAAASGPCSVTIYVEDSANPAAFAHGSMGTLGGRSRATPSVVWNLPTVAADDAGRVGLPATTSPDLTPLVEHALSLAGWSYNSRISFLISISSTSCDPAASGARTLVARGSTNPSWYSHRAAPMAIFKHMCLSCEPSLTFPPPFPRPPFTSTTSTFRR</sequence>
<organism evidence="1 2">
    <name type="scientific">Thecamonas trahens ATCC 50062</name>
    <dbReference type="NCBI Taxonomy" id="461836"/>
    <lineage>
        <taxon>Eukaryota</taxon>
        <taxon>Apusozoa</taxon>
        <taxon>Apusomonadida</taxon>
        <taxon>Apusomonadidae</taxon>
        <taxon>Thecamonas</taxon>
    </lineage>
</organism>
<gene>
    <name evidence="1" type="ORF">AMSG_11704</name>
</gene>
<reference evidence="1 2" key="1">
    <citation type="submission" date="2010-05" db="EMBL/GenBank/DDBJ databases">
        <title>The Genome Sequence of Thecamonas trahens ATCC 50062.</title>
        <authorList>
            <consortium name="The Broad Institute Genome Sequencing Platform"/>
            <person name="Russ C."/>
            <person name="Cuomo C."/>
            <person name="Shea T."/>
            <person name="Young S.K."/>
            <person name="Zeng Q."/>
            <person name="Koehrsen M."/>
            <person name="Haas B."/>
            <person name="Borodovsky M."/>
            <person name="Guigo R."/>
            <person name="Alvarado L."/>
            <person name="Berlin A."/>
            <person name="Bochicchio J."/>
            <person name="Borenstein D."/>
            <person name="Chapman S."/>
            <person name="Chen Z."/>
            <person name="Freedman E."/>
            <person name="Gellesch M."/>
            <person name="Goldberg J."/>
            <person name="Griggs A."/>
            <person name="Gujja S."/>
            <person name="Heilman E."/>
            <person name="Heiman D."/>
            <person name="Hepburn T."/>
            <person name="Howarth C."/>
            <person name="Jen D."/>
            <person name="Larson L."/>
            <person name="Mehta T."/>
            <person name="Park D."/>
            <person name="Pearson M."/>
            <person name="Roberts A."/>
            <person name="Saif S."/>
            <person name="Shenoy N."/>
            <person name="Sisk P."/>
            <person name="Stolte C."/>
            <person name="Sykes S."/>
            <person name="Thomson T."/>
            <person name="Walk T."/>
            <person name="White J."/>
            <person name="Yandava C."/>
            <person name="Burger G."/>
            <person name="Gray M.W."/>
            <person name="Holland P.W.H."/>
            <person name="King N."/>
            <person name="Lang F.B.F."/>
            <person name="Roger A.J."/>
            <person name="Ruiz-Trillo I."/>
            <person name="Lander E."/>
            <person name="Nusbaum C."/>
        </authorList>
    </citation>
    <scope>NUCLEOTIDE SEQUENCE [LARGE SCALE GENOMIC DNA]</scope>
    <source>
        <strain evidence="1 2">ATCC 50062</strain>
    </source>
</reference>
<evidence type="ECO:0000313" key="2">
    <source>
        <dbReference type="Proteomes" id="UP000054408"/>
    </source>
</evidence>
<evidence type="ECO:0000313" key="1">
    <source>
        <dbReference type="EMBL" id="KNC56358.1"/>
    </source>
</evidence>
<name>A0A0L0DXV2_THETB</name>
<dbReference type="RefSeq" id="XP_013760997.1">
    <property type="nucleotide sequence ID" value="XM_013905543.1"/>
</dbReference>
<accession>A0A0L0DXV2</accession>
<dbReference type="EMBL" id="GL349441">
    <property type="protein sequence ID" value="KNC56358.1"/>
    <property type="molecule type" value="Genomic_DNA"/>
</dbReference>
<dbReference type="GeneID" id="25569619"/>
<keyword evidence="2" id="KW-1185">Reference proteome</keyword>
<protein>
    <submittedName>
        <fullName evidence="1">Uncharacterized protein</fullName>
    </submittedName>
</protein>
<proteinExistence type="predicted"/>
<dbReference type="Proteomes" id="UP000054408">
    <property type="component" value="Unassembled WGS sequence"/>
</dbReference>
<dbReference type="AlphaFoldDB" id="A0A0L0DXV2"/>